<dbReference type="PANTHER" id="PTHR16062">
    <property type="entry name" value="SWI/SNF-RELATED"/>
    <property type="match status" value="1"/>
</dbReference>
<dbReference type="EMBL" id="NAJP01000004">
    <property type="protein sequence ID" value="TKA48121.1"/>
    <property type="molecule type" value="Genomic_DNA"/>
</dbReference>
<dbReference type="SMART" id="SM00297">
    <property type="entry name" value="BROMO"/>
    <property type="match status" value="1"/>
</dbReference>
<protein>
    <recommendedName>
        <fullName evidence="10">Bromo domain-containing protein</fullName>
    </recommendedName>
</protein>
<feature type="compositionally biased region" description="Polar residues" evidence="9">
    <location>
        <begin position="377"/>
        <end position="389"/>
    </location>
</feature>
<feature type="region of interest" description="Disordered" evidence="9">
    <location>
        <begin position="151"/>
        <end position="235"/>
    </location>
</feature>
<gene>
    <name evidence="11" type="ORF">B0A54_01613</name>
</gene>
<evidence type="ECO:0000313" key="11">
    <source>
        <dbReference type="EMBL" id="TKA48121.1"/>
    </source>
</evidence>
<dbReference type="AlphaFoldDB" id="A0A4U0VG11"/>
<dbReference type="GO" id="GO:0006368">
    <property type="term" value="P:transcription elongation by RNA polymerase II"/>
    <property type="evidence" value="ECO:0007669"/>
    <property type="project" value="TreeGrafter"/>
</dbReference>
<dbReference type="Gene3D" id="1.20.920.10">
    <property type="entry name" value="Bromodomain-like"/>
    <property type="match status" value="1"/>
</dbReference>
<proteinExistence type="predicted"/>
<dbReference type="SUPFAM" id="SSF47370">
    <property type="entry name" value="Bromodomain"/>
    <property type="match status" value="1"/>
</dbReference>
<dbReference type="PANTHER" id="PTHR16062:SF19">
    <property type="entry name" value="PROTEIN POLYBROMO-1"/>
    <property type="match status" value="1"/>
</dbReference>
<evidence type="ECO:0000256" key="8">
    <source>
        <dbReference type="PROSITE-ProRule" id="PRU00035"/>
    </source>
</evidence>
<dbReference type="STRING" id="329885.A0A4U0VG11"/>
<evidence type="ECO:0000256" key="1">
    <source>
        <dbReference type="ARBA" id="ARBA00004123"/>
    </source>
</evidence>
<reference evidence="11 12" key="1">
    <citation type="submission" date="2017-03" db="EMBL/GenBank/DDBJ databases">
        <title>Genomes of endolithic fungi from Antarctica.</title>
        <authorList>
            <person name="Coleine C."/>
            <person name="Masonjones S."/>
            <person name="Stajich J.E."/>
        </authorList>
    </citation>
    <scope>NUCLEOTIDE SEQUENCE [LARGE SCALE GENOMIC DNA]</scope>
    <source>
        <strain evidence="11 12">CCFEE 5311</strain>
    </source>
</reference>
<dbReference type="PROSITE" id="PS50014">
    <property type="entry name" value="BROMODOMAIN_2"/>
    <property type="match status" value="1"/>
</dbReference>
<dbReference type="Pfam" id="PF00439">
    <property type="entry name" value="Bromodomain"/>
    <property type="match status" value="1"/>
</dbReference>
<dbReference type="InterPro" id="IPR036427">
    <property type="entry name" value="Bromodomain-like_sf"/>
</dbReference>
<feature type="region of interest" description="Disordered" evidence="9">
    <location>
        <begin position="330"/>
        <end position="417"/>
    </location>
</feature>
<evidence type="ECO:0000256" key="2">
    <source>
        <dbReference type="ARBA" id="ARBA00022737"/>
    </source>
</evidence>
<sequence>MEAGRKRKAANAPETPSADGASALKKIKLLNTNHASAAKSKVQELGQKLMSALRVAQDKNKGHLIAEQFLTLPSRDELPDYYEVTKLPVAFDTIEEKLQRNAYPTMTTLESDLKRLVHNAKEYNAPKSDIYEDAERIRKLVFNYMKQNNPQYAQDPNYTSFPTPIPHTNGGAVLNGSMKKEEDEDMDELQSDPVARESEQPRNSAAAAVKASEPRSDRKESLAPSATTGAEDGGGGGEALVLDGLSFQDAQQRIVSYLLHYIDEELDHFKSLLVEAREKVDEPAGPRIKLGGPKPKVTLNLSQHRNSPVPAGVHVDNEALARQRLMVAAGVNGNNSRPPPLSNGVARSTELRPHSSGLSGSPPSAALKSERHPGQSPALQHSIPHSQTNGMMPPPAMRPPSGSPHPSQQPPVNSSYTYTVPGLLPPIATRAYPLEQALLPTVSLATHPQLPIPNRFHIAIPPHATLAQQSTTITLPNSHYFLQICPSISKELSTGRPYKLFVTLNGVRLNQRDTKFFAETGRRTHVYEGSLMQGVNRVEVEVAASKVVDEGGKGEGLDVEKVTVYANLLKA</sequence>
<dbReference type="OrthoDB" id="6017at2759"/>
<evidence type="ECO:0000256" key="4">
    <source>
        <dbReference type="ARBA" id="ARBA00023015"/>
    </source>
</evidence>
<keyword evidence="5 8" id="KW-0103">Bromodomain</keyword>
<evidence type="ECO:0000256" key="3">
    <source>
        <dbReference type="ARBA" id="ARBA00022853"/>
    </source>
</evidence>
<organism evidence="11 12">
    <name type="scientific">Friedmanniomyces endolithicus</name>
    <dbReference type="NCBI Taxonomy" id="329885"/>
    <lineage>
        <taxon>Eukaryota</taxon>
        <taxon>Fungi</taxon>
        <taxon>Dikarya</taxon>
        <taxon>Ascomycota</taxon>
        <taxon>Pezizomycotina</taxon>
        <taxon>Dothideomycetes</taxon>
        <taxon>Dothideomycetidae</taxon>
        <taxon>Mycosphaerellales</taxon>
        <taxon>Teratosphaeriaceae</taxon>
        <taxon>Friedmanniomyces</taxon>
    </lineage>
</organism>
<dbReference type="InterPro" id="IPR037382">
    <property type="entry name" value="Rsc/polybromo"/>
</dbReference>
<dbReference type="InterPro" id="IPR054551">
    <property type="entry name" value="RSC4_Ig-like"/>
</dbReference>
<dbReference type="CDD" id="cd04369">
    <property type="entry name" value="Bromodomain"/>
    <property type="match status" value="1"/>
</dbReference>
<name>A0A4U0VG11_9PEZI</name>
<feature type="compositionally biased region" description="Low complexity" evidence="9">
    <location>
        <begin position="355"/>
        <end position="367"/>
    </location>
</feature>
<keyword evidence="4" id="KW-0805">Transcription regulation</keyword>
<evidence type="ECO:0000313" key="12">
    <source>
        <dbReference type="Proteomes" id="UP000310066"/>
    </source>
</evidence>
<keyword evidence="6" id="KW-0804">Transcription</keyword>
<feature type="domain" description="Bromo" evidence="10">
    <location>
        <begin position="61"/>
        <end position="131"/>
    </location>
</feature>
<accession>A0A4U0VG11</accession>
<keyword evidence="3" id="KW-0156">Chromatin regulator</keyword>
<dbReference type="Pfam" id="PF22994">
    <property type="entry name" value="RSC4_Ig_like"/>
    <property type="match status" value="1"/>
</dbReference>
<evidence type="ECO:0000259" key="10">
    <source>
        <dbReference type="PROSITE" id="PS50014"/>
    </source>
</evidence>
<comment type="caution">
    <text evidence="11">The sequence shown here is derived from an EMBL/GenBank/DDBJ whole genome shotgun (WGS) entry which is preliminary data.</text>
</comment>
<dbReference type="PRINTS" id="PR00503">
    <property type="entry name" value="BROMODOMAIN"/>
</dbReference>
<feature type="region of interest" description="Disordered" evidence="9">
    <location>
        <begin position="1"/>
        <end position="21"/>
    </location>
</feature>
<dbReference type="InterPro" id="IPR001487">
    <property type="entry name" value="Bromodomain"/>
</dbReference>
<evidence type="ECO:0000256" key="7">
    <source>
        <dbReference type="ARBA" id="ARBA00023242"/>
    </source>
</evidence>
<evidence type="ECO:0000256" key="6">
    <source>
        <dbReference type="ARBA" id="ARBA00023163"/>
    </source>
</evidence>
<dbReference type="GO" id="GO:0006338">
    <property type="term" value="P:chromatin remodeling"/>
    <property type="evidence" value="ECO:0007669"/>
    <property type="project" value="InterPro"/>
</dbReference>
<dbReference type="Proteomes" id="UP000310066">
    <property type="component" value="Unassembled WGS sequence"/>
</dbReference>
<dbReference type="GO" id="GO:0003682">
    <property type="term" value="F:chromatin binding"/>
    <property type="evidence" value="ECO:0007669"/>
    <property type="project" value="TreeGrafter"/>
</dbReference>
<comment type="subcellular location">
    <subcellularLocation>
        <location evidence="1">Nucleus</location>
    </subcellularLocation>
</comment>
<feature type="compositionally biased region" description="Pro residues" evidence="9">
    <location>
        <begin position="392"/>
        <end position="409"/>
    </location>
</feature>
<keyword evidence="2" id="KW-0677">Repeat</keyword>
<feature type="compositionally biased region" description="Basic and acidic residues" evidence="9">
    <location>
        <begin position="212"/>
        <end position="221"/>
    </location>
</feature>
<keyword evidence="7" id="KW-0539">Nucleus</keyword>
<dbReference type="GO" id="GO:0016586">
    <property type="term" value="C:RSC-type complex"/>
    <property type="evidence" value="ECO:0007669"/>
    <property type="project" value="InterPro"/>
</dbReference>
<evidence type="ECO:0000256" key="5">
    <source>
        <dbReference type="ARBA" id="ARBA00023117"/>
    </source>
</evidence>
<evidence type="ECO:0000256" key="9">
    <source>
        <dbReference type="SAM" id="MobiDB-lite"/>
    </source>
</evidence>
<feature type="compositionally biased region" description="Polar residues" evidence="9">
    <location>
        <begin position="151"/>
        <end position="162"/>
    </location>
</feature>